<organism evidence="3 4">
    <name type="scientific">Blastococcus brunescens</name>
    <dbReference type="NCBI Taxonomy" id="1564165"/>
    <lineage>
        <taxon>Bacteria</taxon>
        <taxon>Bacillati</taxon>
        <taxon>Actinomycetota</taxon>
        <taxon>Actinomycetes</taxon>
        <taxon>Geodermatophilales</taxon>
        <taxon>Geodermatophilaceae</taxon>
        <taxon>Blastococcus</taxon>
    </lineage>
</organism>
<dbReference type="EMBL" id="CP141261">
    <property type="protein sequence ID" value="WRL62620.1"/>
    <property type="molecule type" value="Genomic_DNA"/>
</dbReference>
<dbReference type="RefSeq" id="WP_324273972.1">
    <property type="nucleotide sequence ID" value="NZ_CP141261.1"/>
</dbReference>
<evidence type="ECO:0008006" key="5">
    <source>
        <dbReference type="Google" id="ProtNLM"/>
    </source>
</evidence>
<evidence type="ECO:0000256" key="1">
    <source>
        <dbReference type="SAM" id="MobiDB-lite"/>
    </source>
</evidence>
<keyword evidence="2" id="KW-0812">Transmembrane</keyword>
<gene>
    <name evidence="3" type="ORF">U6N30_22085</name>
</gene>
<dbReference type="Proteomes" id="UP001324287">
    <property type="component" value="Chromosome"/>
</dbReference>
<keyword evidence="2" id="KW-1133">Transmembrane helix</keyword>
<reference evidence="3 4" key="1">
    <citation type="submission" date="2023-12" db="EMBL/GenBank/DDBJ databases">
        <title>Blastococcus brunescens sp. nov., an actonobacterium isolated from sandstone collected in sahara desert.</title>
        <authorList>
            <person name="Gtari M."/>
            <person name="Ghodhbane F."/>
        </authorList>
    </citation>
    <scope>NUCLEOTIDE SEQUENCE [LARGE SCALE GENOMIC DNA]</scope>
    <source>
        <strain evidence="3 4">BMG 8361</strain>
    </source>
</reference>
<proteinExistence type="predicted"/>
<protein>
    <recommendedName>
        <fullName evidence="5">Integral membrane protein</fullName>
    </recommendedName>
</protein>
<feature type="compositionally biased region" description="Pro residues" evidence="1">
    <location>
        <begin position="18"/>
        <end position="38"/>
    </location>
</feature>
<keyword evidence="2" id="KW-0472">Membrane</keyword>
<feature type="region of interest" description="Disordered" evidence="1">
    <location>
        <begin position="1"/>
        <end position="44"/>
    </location>
</feature>
<feature type="transmembrane region" description="Helical" evidence="2">
    <location>
        <begin position="152"/>
        <end position="170"/>
    </location>
</feature>
<feature type="transmembrane region" description="Helical" evidence="2">
    <location>
        <begin position="64"/>
        <end position="87"/>
    </location>
</feature>
<evidence type="ECO:0000256" key="2">
    <source>
        <dbReference type="SAM" id="Phobius"/>
    </source>
</evidence>
<name>A0ABZ1B0R3_9ACTN</name>
<evidence type="ECO:0000313" key="4">
    <source>
        <dbReference type="Proteomes" id="UP001324287"/>
    </source>
</evidence>
<keyword evidence="4" id="KW-1185">Reference proteome</keyword>
<accession>A0ABZ1B0R3</accession>
<evidence type="ECO:0000313" key="3">
    <source>
        <dbReference type="EMBL" id="WRL62620.1"/>
    </source>
</evidence>
<feature type="transmembrane region" description="Helical" evidence="2">
    <location>
        <begin position="93"/>
        <end position="114"/>
    </location>
</feature>
<sequence>MSSPTPGWDQPGSDPNHPQAPPPQGQPGWGAPPPPPPQGYGAPAPSWSGAPAGYGAQRPGQVTAAAVIGIVIGGLGTLGGLLLLFGIGLLFEISAILGLLALLSFATAVVVLVGAIQAIQGKSPRLLILGSYASIGIQLLYTIFAMSYGESWFTGILGFILPILIVFLLMQPQSKQYYAARGISY</sequence>
<feature type="transmembrane region" description="Helical" evidence="2">
    <location>
        <begin position="126"/>
        <end position="146"/>
    </location>
</feature>